<dbReference type="GO" id="GO:0003677">
    <property type="term" value="F:DNA binding"/>
    <property type="evidence" value="ECO:0007669"/>
    <property type="project" value="UniProtKB-KW"/>
</dbReference>
<reference evidence="2" key="1">
    <citation type="journal article" date="2020" name="mSystems">
        <title>Genome- and Community-Level Interaction Insights into Carbon Utilization and Element Cycling Functions of Hydrothermarchaeota in Hydrothermal Sediment.</title>
        <authorList>
            <person name="Zhou Z."/>
            <person name="Liu Y."/>
            <person name="Xu W."/>
            <person name="Pan J."/>
            <person name="Luo Z.H."/>
            <person name="Li M."/>
        </authorList>
    </citation>
    <scope>NUCLEOTIDE SEQUENCE [LARGE SCALE GENOMIC DNA]</scope>
    <source>
        <strain evidence="2">HyVt-577</strain>
    </source>
</reference>
<evidence type="ECO:0000313" key="2">
    <source>
        <dbReference type="EMBL" id="HGY54940.1"/>
    </source>
</evidence>
<dbReference type="InterPro" id="IPR007159">
    <property type="entry name" value="SpoVT-AbrB_dom"/>
</dbReference>
<keyword evidence="2" id="KW-0238">DNA-binding</keyword>
<feature type="domain" description="SpoVT-AbrB" evidence="1">
    <location>
        <begin position="27"/>
        <end position="70"/>
    </location>
</feature>
<comment type="caution">
    <text evidence="2">The sequence shown here is derived from an EMBL/GenBank/DDBJ whole genome shotgun (WGS) entry which is preliminary data.</text>
</comment>
<protein>
    <submittedName>
        <fullName evidence="2">AbrB/MazE/SpoVT family DNA-binding domain-containing protein</fullName>
    </submittedName>
</protein>
<dbReference type="InterPro" id="IPR037914">
    <property type="entry name" value="SpoVT-AbrB_sf"/>
</dbReference>
<dbReference type="Pfam" id="PF04014">
    <property type="entry name" value="MazE_antitoxin"/>
    <property type="match status" value="1"/>
</dbReference>
<dbReference type="Gene3D" id="2.10.260.10">
    <property type="match status" value="1"/>
</dbReference>
<organism evidence="2">
    <name type="scientific">Caldithrix abyssi</name>
    <dbReference type="NCBI Taxonomy" id="187145"/>
    <lineage>
        <taxon>Bacteria</taxon>
        <taxon>Pseudomonadati</taxon>
        <taxon>Calditrichota</taxon>
        <taxon>Calditrichia</taxon>
        <taxon>Calditrichales</taxon>
        <taxon>Calditrichaceae</taxon>
        <taxon>Caldithrix</taxon>
    </lineage>
</organism>
<name>A0A7V4TYW4_CALAY</name>
<dbReference type="SUPFAM" id="SSF89447">
    <property type="entry name" value="AbrB/MazE/MraZ-like"/>
    <property type="match status" value="1"/>
</dbReference>
<dbReference type="SMART" id="SM00966">
    <property type="entry name" value="SpoVT_AbrB"/>
    <property type="match status" value="1"/>
</dbReference>
<dbReference type="AlphaFoldDB" id="A0A7V4TYW4"/>
<evidence type="ECO:0000259" key="1">
    <source>
        <dbReference type="SMART" id="SM00966"/>
    </source>
</evidence>
<proteinExistence type="predicted"/>
<sequence>MRGLGVTCLDIFELQYNYILAIKTNIIKIGNSRGIRLPKVILQQIGINDEVDLEVDRDRIVLKPVRHRRSGWREAFRKMAAKSDDRLLDGEETIFQSSWDEDEWTWENE</sequence>
<gene>
    <name evidence="2" type="ORF">ENK44_04515</name>
</gene>
<dbReference type="EMBL" id="DRQG01000035">
    <property type="protein sequence ID" value="HGY54940.1"/>
    <property type="molecule type" value="Genomic_DNA"/>
</dbReference>
<accession>A0A7V4TYW4</accession>
<dbReference type="Proteomes" id="UP000885779">
    <property type="component" value="Unassembled WGS sequence"/>
</dbReference>